<feature type="non-terminal residue" evidence="2">
    <location>
        <position position="191"/>
    </location>
</feature>
<keyword evidence="3" id="KW-1185">Reference proteome</keyword>
<dbReference type="InterPro" id="IPR028288">
    <property type="entry name" value="SCAR/WAVE_fam"/>
</dbReference>
<dbReference type="GO" id="GO:2000601">
    <property type="term" value="P:positive regulation of Arp2/3 complex-mediated actin nucleation"/>
    <property type="evidence" value="ECO:0007669"/>
    <property type="project" value="TreeGrafter"/>
</dbReference>
<organism evidence="2 3">
    <name type="scientific">Protopolystoma xenopodis</name>
    <dbReference type="NCBI Taxonomy" id="117903"/>
    <lineage>
        <taxon>Eukaryota</taxon>
        <taxon>Metazoa</taxon>
        <taxon>Spiralia</taxon>
        <taxon>Lophotrochozoa</taxon>
        <taxon>Platyhelminthes</taxon>
        <taxon>Monogenea</taxon>
        <taxon>Polyopisthocotylea</taxon>
        <taxon>Polystomatidea</taxon>
        <taxon>Polystomatidae</taxon>
        <taxon>Protopolystoma</taxon>
    </lineage>
</organism>
<evidence type="ECO:0000313" key="2">
    <source>
        <dbReference type="EMBL" id="VEL20943.1"/>
    </source>
</evidence>
<dbReference type="PANTHER" id="PTHR12902:SF1">
    <property type="entry name" value="WISKOTT-ALDRICH SYNDROME PROTEIN FAMILY MEMBER"/>
    <property type="match status" value="1"/>
</dbReference>
<reference evidence="2" key="1">
    <citation type="submission" date="2018-11" db="EMBL/GenBank/DDBJ databases">
        <authorList>
            <consortium name="Pathogen Informatics"/>
        </authorList>
    </citation>
    <scope>NUCLEOTIDE SEQUENCE</scope>
</reference>
<evidence type="ECO:0000313" key="3">
    <source>
        <dbReference type="Proteomes" id="UP000784294"/>
    </source>
</evidence>
<dbReference type="GO" id="GO:0071933">
    <property type="term" value="F:Arp2/3 complex binding"/>
    <property type="evidence" value="ECO:0007669"/>
    <property type="project" value="TreeGrafter"/>
</dbReference>
<name>A0A3S5AD84_9PLAT</name>
<protein>
    <recommendedName>
        <fullName evidence="4">Wiskott-Aldrich syndrome protein family member</fullName>
    </recommendedName>
</protein>
<dbReference type="Gene3D" id="6.10.280.150">
    <property type="match status" value="1"/>
</dbReference>
<dbReference type="Proteomes" id="UP000784294">
    <property type="component" value="Unassembled WGS sequence"/>
</dbReference>
<dbReference type="GO" id="GO:0003779">
    <property type="term" value="F:actin binding"/>
    <property type="evidence" value="ECO:0007669"/>
    <property type="project" value="UniProtKB-KW"/>
</dbReference>
<dbReference type="Gene3D" id="1.20.5.340">
    <property type="match status" value="1"/>
</dbReference>
<dbReference type="GO" id="GO:0031209">
    <property type="term" value="C:SCAR complex"/>
    <property type="evidence" value="ECO:0007669"/>
    <property type="project" value="TreeGrafter"/>
</dbReference>
<dbReference type="GO" id="GO:0005856">
    <property type="term" value="C:cytoskeleton"/>
    <property type="evidence" value="ECO:0007669"/>
    <property type="project" value="UniProtKB-SubCell"/>
</dbReference>
<dbReference type="GO" id="GO:0030036">
    <property type="term" value="P:actin cytoskeleton organization"/>
    <property type="evidence" value="ECO:0007669"/>
    <property type="project" value="InterPro"/>
</dbReference>
<comment type="caution">
    <text evidence="2">The sequence shown here is derived from an EMBL/GenBank/DDBJ whole genome shotgun (WGS) entry which is preliminary data.</text>
</comment>
<evidence type="ECO:0008006" key="4">
    <source>
        <dbReference type="Google" id="ProtNLM"/>
    </source>
</evidence>
<accession>A0A3S5AD84</accession>
<evidence type="ECO:0000256" key="1">
    <source>
        <dbReference type="ARBA" id="ARBA00006993"/>
    </source>
</evidence>
<comment type="similarity">
    <text evidence="1">Belongs to the SCAR/WAVE family.</text>
</comment>
<dbReference type="GO" id="GO:0034237">
    <property type="term" value="F:protein kinase A regulatory subunit binding"/>
    <property type="evidence" value="ECO:0007669"/>
    <property type="project" value="TreeGrafter"/>
</dbReference>
<proteinExistence type="inferred from homology"/>
<dbReference type="PANTHER" id="PTHR12902">
    <property type="entry name" value="WASP-1"/>
    <property type="match status" value="1"/>
</dbReference>
<sequence>MSLLKSVIHLSIMPLPKYAVQPVRISHVSVPSFVQNELEYVANATFSNLMRQMSSISQMAGDMFKELTSELSLLAERTMKLKSRIVQLHEDIHVLKNFDEDLSVGVQNLSMEPYVSDKPSDSQVLAHTTLPPSMEIRYSNADPPPAFHTIDCLRDDGKISMKLYSDPSFFFDLWSEEMLQETKSKKVAKKK</sequence>
<dbReference type="OrthoDB" id="1060785at2759"/>
<dbReference type="AlphaFoldDB" id="A0A3S5AD84"/>
<gene>
    <name evidence="2" type="ORF">PXEA_LOCUS14383</name>
</gene>
<dbReference type="EMBL" id="CAAALY010048732">
    <property type="protein sequence ID" value="VEL20943.1"/>
    <property type="molecule type" value="Genomic_DNA"/>
</dbReference>